<comment type="caution">
    <text evidence="2">The sequence shown here is derived from an EMBL/GenBank/DDBJ whole genome shotgun (WGS) entry which is preliminary data.</text>
</comment>
<keyword evidence="3" id="KW-1185">Reference proteome</keyword>
<reference evidence="2 3" key="1">
    <citation type="submission" date="2018-06" db="EMBL/GenBank/DDBJ databases">
        <title>Genomic Encyclopedia of Type Strains, Phase IV (KMG-IV): sequencing the most valuable type-strain genomes for metagenomic binning, comparative biology and taxonomic classification.</title>
        <authorList>
            <person name="Goeker M."/>
        </authorList>
    </citation>
    <scope>NUCLEOTIDE SEQUENCE [LARGE SCALE GENOMIC DNA]</scope>
    <source>
        <strain evidence="2 3">DSM 15140</strain>
    </source>
</reference>
<dbReference type="OrthoDB" id="2691647at2"/>
<organism evidence="2 3">
    <name type="scientific">Paraliobacillus ryukyuensis</name>
    <dbReference type="NCBI Taxonomy" id="200904"/>
    <lineage>
        <taxon>Bacteria</taxon>
        <taxon>Bacillati</taxon>
        <taxon>Bacillota</taxon>
        <taxon>Bacilli</taxon>
        <taxon>Bacillales</taxon>
        <taxon>Bacillaceae</taxon>
        <taxon>Paraliobacillus</taxon>
    </lineage>
</organism>
<accession>A0A366EGF7</accession>
<dbReference type="Proteomes" id="UP000252254">
    <property type="component" value="Unassembled WGS sequence"/>
</dbReference>
<protein>
    <submittedName>
        <fullName evidence="2">Uncharacterized protein DUF4227</fullName>
    </submittedName>
</protein>
<keyword evidence="1" id="KW-0472">Membrane</keyword>
<feature type="transmembrane region" description="Helical" evidence="1">
    <location>
        <begin position="12"/>
        <end position="29"/>
    </location>
</feature>
<dbReference type="AlphaFoldDB" id="A0A366EGF7"/>
<keyword evidence="1" id="KW-1133">Transmembrane helix</keyword>
<gene>
    <name evidence="2" type="ORF">DES48_101214</name>
</gene>
<proteinExistence type="predicted"/>
<name>A0A366EGF7_9BACI</name>
<dbReference type="Pfam" id="PF14004">
    <property type="entry name" value="DUF4227"/>
    <property type="match status" value="1"/>
</dbReference>
<sequence>MRSFARYVKDVVKLFVLFVLCTSIFYFGLQAMHSEYQDYHRYDPPEGNAIKVSSNNIDYDWMDRLSILFRLGE</sequence>
<dbReference type="RefSeq" id="WP_113866138.1">
    <property type="nucleotide sequence ID" value="NZ_BAABQN010000001.1"/>
</dbReference>
<dbReference type="EMBL" id="QNRI01000001">
    <property type="protein sequence ID" value="RBP01477.1"/>
    <property type="molecule type" value="Genomic_DNA"/>
</dbReference>
<dbReference type="STRING" id="200904.GCA_900168775_02103"/>
<evidence type="ECO:0000313" key="2">
    <source>
        <dbReference type="EMBL" id="RBP01477.1"/>
    </source>
</evidence>
<keyword evidence="1" id="KW-0812">Transmembrane</keyword>
<evidence type="ECO:0000256" key="1">
    <source>
        <dbReference type="SAM" id="Phobius"/>
    </source>
</evidence>
<dbReference type="InterPro" id="IPR025321">
    <property type="entry name" value="DUF4227"/>
</dbReference>
<evidence type="ECO:0000313" key="3">
    <source>
        <dbReference type="Proteomes" id="UP000252254"/>
    </source>
</evidence>